<reference evidence="2 3" key="1">
    <citation type="submission" date="2017-12" db="EMBL/GenBank/DDBJ databases">
        <title>Comparative genomics of Botrytis spp.</title>
        <authorList>
            <person name="Valero-Jimenez C.A."/>
            <person name="Tapia P."/>
            <person name="Veloso J."/>
            <person name="Silva-Moreno E."/>
            <person name="Staats M."/>
            <person name="Valdes J.H."/>
            <person name="Van Kan J.A.L."/>
        </authorList>
    </citation>
    <scope>NUCLEOTIDE SEQUENCE [LARGE SCALE GENOMIC DNA]</scope>
    <source>
        <strain evidence="2 3">Bh0001</strain>
    </source>
</reference>
<evidence type="ECO:0000313" key="2">
    <source>
        <dbReference type="EMBL" id="TGO34740.1"/>
    </source>
</evidence>
<evidence type="ECO:0008006" key="4">
    <source>
        <dbReference type="Google" id="ProtNLM"/>
    </source>
</evidence>
<dbReference type="Gene3D" id="2.60.120.620">
    <property type="entry name" value="q2cbj1_9rhob like domain"/>
    <property type="match status" value="1"/>
</dbReference>
<organism evidence="2 3">
    <name type="scientific">Botrytis hyacinthi</name>
    <dbReference type="NCBI Taxonomy" id="278943"/>
    <lineage>
        <taxon>Eukaryota</taxon>
        <taxon>Fungi</taxon>
        <taxon>Dikarya</taxon>
        <taxon>Ascomycota</taxon>
        <taxon>Pezizomycotina</taxon>
        <taxon>Leotiomycetes</taxon>
        <taxon>Helotiales</taxon>
        <taxon>Sclerotiniaceae</taxon>
        <taxon>Botrytis</taxon>
    </lineage>
</organism>
<feature type="region of interest" description="Disordered" evidence="1">
    <location>
        <begin position="35"/>
        <end position="58"/>
    </location>
</feature>
<protein>
    <recommendedName>
        <fullName evidence="4">Fe2OG dioxygenase domain-containing protein</fullName>
    </recommendedName>
</protein>
<dbReference type="EMBL" id="PQXK01000184">
    <property type="protein sequence ID" value="TGO34740.1"/>
    <property type="molecule type" value="Genomic_DNA"/>
</dbReference>
<name>A0A4Z1GH64_9HELO</name>
<gene>
    <name evidence="2" type="ORF">BHYA_0184g00210</name>
</gene>
<evidence type="ECO:0000313" key="3">
    <source>
        <dbReference type="Proteomes" id="UP000297814"/>
    </source>
</evidence>
<evidence type="ECO:0000256" key="1">
    <source>
        <dbReference type="SAM" id="MobiDB-lite"/>
    </source>
</evidence>
<sequence length="498" mass="55612">MSRKTWTGFAEEELLHELEKAVDISESANYCRGGSIPIAAPDDSSSNQEEPTEDFDQSFQQQVPPIVLRWDPKPGNVCEKILFPASTTSKSMKALLQTCVPASFGLGGKNVLDETHRKAGKLDRSQFSVNLHPHGYGILDVIAQTLLQDVFQTDFWPNRRDHRGVLAELYKLNIYSGPSGKFKTHVDTPRGTKQFGSLVVCLPYSHQGQGSNTFSDWGNKSDSIQWAAFYSDCEHEVLEVTSGHRVTLTYNLYISQQIGISLQKNLVADPTLSSLYEVARNVLVQPDYEKRYVHYCSAIPEGIVDVLLGGVIGFYCDHLYAHTQKDTDNIMSYALKGIDMAIFNSFQSLGLVVKACPVLYMDVYLEGEEEGDSEFESDDESGGKDKVHITLAGTRFHKVVQSNFNEQNTDNLGRVSTLSPNLSTQFQSTYQAMEYLKWEWPHTKYENVAWLNGRGSASIPAFYALAYGNEPSIMCFHSNAAILIEVPAYNERMAKGLA</sequence>
<dbReference type="PANTHER" id="PTHR33099">
    <property type="entry name" value="FE2OG DIOXYGENASE DOMAIN-CONTAINING PROTEIN"/>
    <property type="match status" value="1"/>
</dbReference>
<dbReference type="Proteomes" id="UP000297814">
    <property type="component" value="Unassembled WGS sequence"/>
</dbReference>
<proteinExistence type="predicted"/>
<comment type="caution">
    <text evidence="2">The sequence shown here is derived from an EMBL/GenBank/DDBJ whole genome shotgun (WGS) entry which is preliminary data.</text>
</comment>
<dbReference type="AlphaFoldDB" id="A0A4Z1GH64"/>
<dbReference type="PANTHER" id="PTHR33099:SF7">
    <property type="entry name" value="MYND-TYPE DOMAIN-CONTAINING PROTEIN"/>
    <property type="match status" value="1"/>
</dbReference>
<accession>A0A4Z1GH64</accession>
<keyword evidence="3" id="KW-1185">Reference proteome</keyword>